<evidence type="ECO:0000313" key="2">
    <source>
        <dbReference type="Proteomes" id="UP000886501"/>
    </source>
</evidence>
<sequence length="418" mass="46630">MPPKTKRRRPTENAPAPRRSRQPPAPNPNPYQHTTDRSLIDKPVHAHIHFKRGTEFNEDDDDPYPEYDRRGSGDITESDANGSLQPYKPMDYTPRYRFDCEVTLESFMNWTEGQLQEITYSKARKQPKKRRYIWTTKTRRIPVLYVRIVHQFILEDAHGKKDMGHKSLHRRTYAQRIPDAYGPSIQSAISLHDGEPTISQVTAFYLGNDPLDPRCIPSYRRNLLYTREAMWHLAVLMGMASRESRKDFSSSLDVHDMIMGGLTVIPCQVTQGIPLFNELDVLAIVTLEIEAFFDRELKHVPGLLAPLLELREISQRQQPAALLRAAHLRAMATRMTKVAGHHRTESESTSGSSKGKDGEGDGEGDGGEGNDDGEGNGNDDGNDDGDGDDDSEGEGSDDNSEGEGGDGDGDGVGGDDSK</sequence>
<proteinExistence type="predicted"/>
<comment type="caution">
    <text evidence="1">The sequence shown here is derived from an EMBL/GenBank/DDBJ whole genome shotgun (WGS) entry which is preliminary data.</text>
</comment>
<keyword evidence="2" id="KW-1185">Reference proteome</keyword>
<organism evidence="1 2">
    <name type="scientific">Thelephora ganbajun</name>
    <name type="common">Ganba fungus</name>
    <dbReference type="NCBI Taxonomy" id="370292"/>
    <lineage>
        <taxon>Eukaryota</taxon>
        <taxon>Fungi</taxon>
        <taxon>Dikarya</taxon>
        <taxon>Basidiomycota</taxon>
        <taxon>Agaricomycotina</taxon>
        <taxon>Agaricomycetes</taxon>
        <taxon>Thelephorales</taxon>
        <taxon>Thelephoraceae</taxon>
        <taxon>Thelephora</taxon>
    </lineage>
</organism>
<gene>
    <name evidence="1" type="ORF">BDM02DRAFT_3188657</name>
</gene>
<evidence type="ECO:0000313" key="1">
    <source>
        <dbReference type="EMBL" id="KAF9646685.1"/>
    </source>
</evidence>
<name>A0ACB6ZAD1_THEGA</name>
<dbReference type="Proteomes" id="UP000886501">
    <property type="component" value="Unassembled WGS sequence"/>
</dbReference>
<dbReference type="EMBL" id="MU118052">
    <property type="protein sequence ID" value="KAF9646685.1"/>
    <property type="molecule type" value="Genomic_DNA"/>
</dbReference>
<reference evidence="1" key="1">
    <citation type="submission" date="2019-10" db="EMBL/GenBank/DDBJ databases">
        <authorList>
            <consortium name="DOE Joint Genome Institute"/>
            <person name="Kuo A."/>
            <person name="Miyauchi S."/>
            <person name="Kiss E."/>
            <person name="Drula E."/>
            <person name="Kohler A."/>
            <person name="Sanchez-Garcia M."/>
            <person name="Andreopoulos B."/>
            <person name="Barry K.W."/>
            <person name="Bonito G."/>
            <person name="Buee M."/>
            <person name="Carver A."/>
            <person name="Chen C."/>
            <person name="Cichocki N."/>
            <person name="Clum A."/>
            <person name="Culley D."/>
            <person name="Crous P.W."/>
            <person name="Fauchery L."/>
            <person name="Girlanda M."/>
            <person name="Hayes R."/>
            <person name="Keri Z."/>
            <person name="Labutti K."/>
            <person name="Lipzen A."/>
            <person name="Lombard V."/>
            <person name="Magnuson J."/>
            <person name="Maillard F."/>
            <person name="Morin E."/>
            <person name="Murat C."/>
            <person name="Nolan M."/>
            <person name="Ohm R."/>
            <person name="Pangilinan J."/>
            <person name="Pereira M."/>
            <person name="Perotto S."/>
            <person name="Peter M."/>
            <person name="Riley R."/>
            <person name="Sitrit Y."/>
            <person name="Stielow B."/>
            <person name="Szollosi G."/>
            <person name="Zifcakova L."/>
            <person name="Stursova M."/>
            <person name="Spatafora J.W."/>
            <person name="Tedersoo L."/>
            <person name="Vaario L.-M."/>
            <person name="Yamada A."/>
            <person name="Yan M."/>
            <person name="Wang P."/>
            <person name="Xu J."/>
            <person name="Bruns T."/>
            <person name="Baldrian P."/>
            <person name="Vilgalys R."/>
            <person name="Henrissat B."/>
            <person name="Grigoriev I.V."/>
            <person name="Hibbett D."/>
            <person name="Nagy L.G."/>
            <person name="Martin F.M."/>
        </authorList>
    </citation>
    <scope>NUCLEOTIDE SEQUENCE</scope>
    <source>
        <strain evidence="1">P2</strain>
    </source>
</reference>
<reference evidence="1" key="2">
    <citation type="journal article" date="2020" name="Nat. Commun.">
        <title>Large-scale genome sequencing of mycorrhizal fungi provides insights into the early evolution of symbiotic traits.</title>
        <authorList>
            <person name="Miyauchi S."/>
            <person name="Kiss E."/>
            <person name="Kuo A."/>
            <person name="Drula E."/>
            <person name="Kohler A."/>
            <person name="Sanchez-Garcia M."/>
            <person name="Morin E."/>
            <person name="Andreopoulos B."/>
            <person name="Barry K.W."/>
            <person name="Bonito G."/>
            <person name="Buee M."/>
            <person name="Carver A."/>
            <person name="Chen C."/>
            <person name="Cichocki N."/>
            <person name="Clum A."/>
            <person name="Culley D."/>
            <person name="Crous P.W."/>
            <person name="Fauchery L."/>
            <person name="Girlanda M."/>
            <person name="Hayes R.D."/>
            <person name="Keri Z."/>
            <person name="LaButti K."/>
            <person name="Lipzen A."/>
            <person name="Lombard V."/>
            <person name="Magnuson J."/>
            <person name="Maillard F."/>
            <person name="Murat C."/>
            <person name="Nolan M."/>
            <person name="Ohm R.A."/>
            <person name="Pangilinan J."/>
            <person name="Pereira M.F."/>
            <person name="Perotto S."/>
            <person name="Peter M."/>
            <person name="Pfister S."/>
            <person name="Riley R."/>
            <person name="Sitrit Y."/>
            <person name="Stielow J.B."/>
            <person name="Szollosi G."/>
            <person name="Zifcakova L."/>
            <person name="Stursova M."/>
            <person name="Spatafora J.W."/>
            <person name="Tedersoo L."/>
            <person name="Vaario L.M."/>
            <person name="Yamada A."/>
            <person name="Yan M."/>
            <person name="Wang P."/>
            <person name="Xu J."/>
            <person name="Bruns T."/>
            <person name="Baldrian P."/>
            <person name="Vilgalys R."/>
            <person name="Dunand C."/>
            <person name="Henrissat B."/>
            <person name="Grigoriev I.V."/>
            <person name="Hibbett D."/>
            <person name="Nagy L.G."/>
            <person name="Martin F.M."/>
        </authorList>
    </citation>
    <scope>NUCLEOTIDE SEQUENCE</scope>
    <source>
        <strain evidence="1">P2</strain>
    </source>
</reference>
<protein>
    <submittedName>
        <fullName evidence="1">Uncharacterized protein</fullName>
    </submittedName>
</protein>
<accession>A0ACB6ZAD1</accession>